<keyword evidence="8" id="KW-1185">Reference proteome</keyword>
<dbReference type="Pfam" id="PF02796">
    <property type="entry name" value="HTH_7"/>
    <property type="match status" value="1"/>
</dbReference>
<gene>
    <name evidence="7" type="primary">istA</name>
    <name evidence="7" type="ORF">NTA49_17025</name>
</gene>
<evidence type="ECO:0000259" key="6">
    <source>
        <dbReference type="PROSITE" id="PS50943"/>
    </source>
</evidence>
<name>A0ABT1Z520_9RHOB</name>
<dbReference type="CDD" id="cd00093">
    <property type="entry name" value="HTH_XRE"/>
    <property type="match status" value="1"/>
</dbReference>
<reference evidence="7" key="1">
    <citation type="submission" date="2022-07" db="EMBL/GenBank/DDBJ databases">
        <title>Pseudosulfitobacter sp. strain AP-MA-4, whole genome sequence.</title>
        <authorList>
            <person name="Jiang Y."/>
        </authorList>
    </citation>
    <scope>NUCLEOTIDE SEQUENCE</scope>
    <source>
        <strain evidence="7">AP-MA-4</strain>
    </source>
</reference>
<comment type="similarity">
    <text evidence="1">Belongs to the transposase IS21/IS408/IS1162 family.</text>
</comment>
<evidence type="ECO:0000313" key="7">
    <source>
        <dbReference type="EMBL" id="MCR8828244.1"/>
    </source>
</evidence>
<keyword evidence="4" id="KW-0233">DNA recombination</keyword>
<feature type="domain" description="HTH IS21-type" evidence="5">
    <location>
        <begin position="3"/>
        <end position="65"/>
    </location>
</feature>
<protein>
    <submittedName>
        <fullName evidence="7">IS21 family transposase</fullName>
    </submittedName>
</protein>
<keyword evidence="2" id="KW-0815">Transposition</keyword>
<organism evidence="7 8">
    <name type="scientific">Pseudosulfitobacter koreensis</name>
    <dbReference type="NCBI Taxonomy" id="2968472"/>
    <lineage>
        <taxon>Bacteria</taxon>
        <taxon>Pseudomonadati</taxon>
        <taxon>Pseudomonadota</taxon>
        <taxon>Alphaproteobacteria</taxon>
        <taxon>Rhodobacterales</taxon>
        <taxon>Roseobacteraceae</taxon>
        <taxon>Pseudosulfitobacter</taxon>
    </lineage>
</organism>
<evidence type="ECO:0000256" key="1">
    <source>
        <dbReference type="ARBA" id="ARBA00009277"/>
    </source>
</evidence>
<comment type="caution">
    <text evidence="7">The sequence shown here is derived from an EMBL/GenBank/DDBJ whole genome shotgun (WGS) entry which is preliminary data.</text>
</comment>
<dbReference type="InterPro" id="IPR017894">
    <property type="entry name" value="HTH_IS21_transposase_type"/>
</dbReference>
<dbReference type="InterPro" id="IPR006120">
    <property type="entry name" value="Resolvase_HTH_dom"/>
</dbReference>
<feature type="non-terminal residue" evidence="7">
    <location>
        <position position="215"/>
    </location>
</feature>
<evidence type="ECO:0000256" key="3">
    <source>
        <dbReference type="ARBA" id="ARBA00023125"/>
    </source>
</evidence>
<sequence length="215" mass="24841">MGLLNIIRKLRLRDKLPIREIARRTGMSRNTIKKYLNAGTIEPQFATPERQSKLDPFAEKLAGWLKTEAAKSRKQRRTLKQMHADLVVLGFDGSYNRVAAFARDWRADRQRDQQTTGRGTFVPLSFRPGEAFQFDWSEDFAVLGGERTKLQVAHIKLSHSRAFLVRAYLLQSHEMLFDAHWHGFRVFGGVPERGIYDNMRTAVDRVGRGKERQVN</sequence>
<dbReference type="NCBIfam" id="NF033546">
    <property type="entry name" value="transpos_IS21"/>
    <property type="match status" value="1"/>
</dbReference>
<dbReference type="PROSITE" id="PS50531">
    <property type="entry name" value="HTH_IS21"/>
    <property type="match status" value="1"/>
</dbReference>
<dbReference type="Gene3D" id="1.10.10.60">
    <property type="entry name" value="Homeodomain-like"/>
    <property type="match status" value="1"/>
</dbReference>
<evidence type="ECO:0000259" key="5">
    <source>
        <dbReference type="PROSITE" id="PS50531"/>
    </source>
</evidence>
<evidence type="ECO:0000256" key="4">
    <source>
        <dbReference type="ARBA" id="ARBA00023172"/>
    </source>
</evidence>
<dbReference type="PROSITE" id="PS50943">
    <property type="entry name" value="HTH_CROC1"/>
    <property type="match status" value="1"/>
</dbReference>
<evidence type="ECO:0000256" key="2">
    <source>
        <dbReference type="ARBA" id="ARBA00022578"/>
    </source>
</evidence>
<dbReference type="InterPro" id="IPR001387">
    <property type="entry name" value="Cro/C1-type_HTH"/>
</dbReference>
<dbReference type="Proteomes" id="UP001165396">
    <property type="component" value="Unassembled WGS sequence"/>
</dbReference>
<feature type="domain" description="HTH cro/C1-type" evidence="6">
    <location>
        <begin position="7"/>
        <end position="37"/>
    </location>
</feature>
<keyword evidence="3" id="KW-0238">DNA-binding</keyword>
<accession>A0ABT1Z520</accession>
<dbReference type="PANTHER" id="PTHR35004">
    <property type="entry name" value="TRANSPOSASE RV3428C-RELATED"/>
    <property type="match status" value="1"/>
</dbReference>
<dbReference type="RefSeq" id="WP_258296015.1">
    <property type="nucleotide sequence ID" value="NZ_JANKJG010000019.1"/>
</dbReference>
<evidence type="ECO:0000313" key="8">
    <source>
        <dbReference type="Proteomes" id="UP001165396"/>
    </source>
</evidence>
<proteinExistence type="inferred from homology"/>
<dbReference type="EMBL" id="JANKJG010000019">
    <property type="protein sequence ID" value="MCR8828244.1"/>
    <property type="molecule type" value="Genomic_DNA"/>
</dbReference>
<dbReference type="PANTHER" id="PTHR35004:SF7">
    <property type="entry name" value="INTEGRASE PROTEIN"/>
    <property type="match status" value="1"/>
</dbReference>